<evidence type="ECO:0000313" key="3">
    <source>
        <dbReference type="Proteomes" id="UP001627154"/>
    </source>
</evidence>
<comment type="caution">
    <text evidence="2">The sequence shown here is derived from an EMBL/GenBank/DDBJ whole genome shotgun (WGS) entry which is preliminary data.</text>
</comment>
<gene>
    <name evidence="2" type="ORF">TKK_016129</name>
</gene>
<reference evidence="2 3" key="1">
    <citation type="journal article" date="2024" name="bioRxiv">
        <title>A reference genome for Trichogramma kaykai: A tiny desert-dwelling parasitoid wasp with competing sex-ratio distorters.</title>
        <authorList>
            <person name="Culotta J."/>
            <person name="Lindsey A.R."/>
        </authorList>
    </citation>
    <scope>NUCLEOTIDE SEQUENCE [LARGE SCALE GENOMIC DNA]</scope>
    <source>
        <strain evidence="2 3">KSX58</strain>
    </source>
</reference>
<protein>
    <submittedName>
        <fullName evidence="2">Uncharacterized protein</fullName>
    </submittedName>
</protein>
<dbReference type="Proteomes" id="UP001627154">
    <property type="component" value="Unassembled WGS sequence"/>
</dbReference>
<dbReference type="AlphaFoldDB" id="A0ABD2W7A4"/>
<name>A0ABD2W7A4_9HYME</name>
<dbReference type="EMBL" id="JBJJXI010000128">
    <property type="protein sequence ID" value="KAL3388696.1"/>
    <property type="molecule type" value="Genomic_DNA"/>
</dbReference>
<evidence type="ECO:0000256" key="1">
    <source>
        <dbReference type="SAM" id="MobiDB-lite"/>
    </source>
</evidence>
<accession>A0ABD2W7A4</accession>
<keyword evidence="3" id="KW-1185">Reference proteome</keyword>
<feature type="compositionally biased region" description="Low complexity" evidence="1">
    <location>
        <begin position="63"/>
        <end position="73"/>
    </location>
</feature>
<feature type="region of interest" description="Disordered" evidence="1">
    <location>
        <begin position="48"/>
        <end position="83"/>
    </location>
</feature>
<feature type="region of interest" description="Disordered" evidence="1">
    <location>
        <begin position="110"/>
        <end position="131"/>
    </location>
</feature>
<sequence>MNKSHLFNSSDEENHVNSEAATIVNSQIPSSQIVDKVDSTVEDVSIIESDLHISDDESPRINTKTTSTSQTETAPLNADGQQDQDLSQMCRLLAVNPQFLQLLNLSANISQSQGPNLSQNGSGENSTQMER</sequence>
<feature type="compositionally biased region" description="Basic and acidic residues" evidence="1">
    <location>
        <begin position="49"/>
        <end position="59"/>
    </location>
</feature>
<evidence type="ECO:0000313" key="2">
    <source>
        <dbReference type="EMBL" id="KAL3388696.1"/>
    </source>
</evidence>
<proteinExistence type="predicted"/>
<organism evidence="2 3">
    <name type="scientific">Trichogramma kaykai</name>
    <dbReference type="NCBI Taxonomy" id="54128"/>
    <lineage>
        <taxon>Eukaryota</taxon>
        <taxon>Metazoa</taxon>
        <taxon>Ecdysozoa</taxon>
        <taxon>Arthropoda</taxon>
        <taxon>Hexapoda</taxon>
        <taxon>Insecta</taxon>
        <taxon>Pterygota</taxon>
        <taxon>Neoptera</taxon>
        <taxon>Endopterygota</taxon>
        <taxon>Hymenoptera</taxon>
        <taxon>Apocrita</taxon>
        <taxon>Proctotrupomorpha</taxon>
        <taxon>Chalcidoidea</taxon>
        <taxon>Trichogrammatidae</taxon>
        <taxon>Trichogramma</taxon>
    </lineage>
</organism>